<reference evidence="2" key="1">
    <citation type="submission" date="2005-07" db="EMBL/GenBank/DDBJ databases">
        <title>Complete sequence of Thermobifida fusca YX.</title>
        <authorList>
            <consortium name="US DOE Joint Genome Institute"/>
            <person name="Copeland A."/>
            <person name="Lucas S."/>
            <person name="Lapidus A."/>
            <person name="Barry K."/>
            <person name="Detter J.C."/>
            <person name="Glavina T."/>
            <person name="Hammon N."/>
            <person name="Israni S."/>
            <person name="Pitluck S."/>
            <person name="Di Bartolo G."/>
            <person name="Chain P."/>
            <person name="Schmutz J."/>
            <person name="Larimer F."/>
            <person name="Land M."/>
            <person name="Lykidis A."/>
            <person name="Richardson P."/>
        </authorList>
    </citation>
    <scope>NUCLEOTIDE SEQUENCE</scope>
    <source>
        <strain evidence="2">YX</strain>
    </source>
</reference>
<feature type="region of interest" description="Disordered" evidence="1">
    <location>
        <begin position="1"/>
        <end position="28"/>
    </location>
</feature>
<accession>Q47T57</accession>
<dbReference type="STRING" id="269800.Tfu_0322"/>
<dbReference type="HOGENOM" id="CLU_2072044_0_0_11"/>
<dbReference type="AlphaFoldDB" id="Q47T57"/>
<organism evidence="2">
    <name type="scientific">Thermobifida fusca (strain YX)</name>
    <dbReference type="NCBI Taxonomy" id="269800"/>
    <lineage>
        <taxon>Bacteria</taxon>
        <taxon>Bacillati</taxon>
        <taxon>Actinomycetota</taxon>
        <taxon>Actinomycetes</taxon>
        <taxon>Streptosporangiales</taxon>
        <taxon>Nocardiopsidaceae</taxon>
        <taxon>Thermobifida</taxon>
    </lineage>
</organism>
<name>Q47T57_THEFY</name>
<protein>
    <submittedName>
        <fullName evidence="2">Uncharacterized protein</fullName>
    </submittedName>
</protein>
<evidence type="ECO:0000313" key="2">
    <source>
        <dbReference type="EMBL" id="AAZ54360.1"/>
    </source>
</evidence>
<gene>
    <name evidence="2" type="ordered locus">Tfu_0322</name>
</gene>
<proteinExistence type="predicted"/>
<dbReference type="EMBL" id="CP000088">
    <property type="protein sequence ID" value="AAZ54360.1"/>
    <property type="molecule type" value="Genomic_DNA"/>
</dbReference>
<sequence>MNRPAGKRRNAGEARDARSGAAGHGPAAERGFLPLGSGVFSLFHGQQRVVPAILGRMRRERVEYIGGPLDGKIVELGPDEDVTVGAYLTIPGHTQRAVYEPVPGDIVYRWHFLGWIDR</sequence>
<evidence type="ECO:0000256" key="1">
    <source>
        <dbReference type="SAM" id="MobiDB-lite"/>
    </source>
</evidence>
<dbReference type="KEGG" id="tfu:Tfu_0322"/>